<dbReference type="PANTHER" id="PTHR11851:SF186">
    <property type="entry name" value="INACTIVE METALLOPROTEASE YMFF-RELATED"/>
    <property type="match status" value="1"/>
</dbReference>
<evidence type="ECO:0000313" key="3">
    <source>
        <dbReference type="Proteomes" id="UP000254797"/>
    </source>
</evidence>
<dbReference type="GO" id="GO:0006508">
    <property type="term" value="P:proteolysis"/>
    <property type="evidence" value="ECO:0007669"/>
    <property type="project" value="UniProtKB-KW"/>
</dbReference>
<reference evidence="2 3" key="1">
    <citation type="submission" date="2018-06" db="EMBL/GenBank/DDBJ databases">
        <authorList>
            <consortium name="Pathogen Informatics"/>
            <person name="Doyle S."/>
        </authorList>
    </citation>
    <scope>NUCLEOTIDE SEQUENCE [LARGE SCALE GENOMIC DNA]</scope>
    <source>
        <strain evidence="2 3">NCTC4670</strain>
    </source>
</reference>
<feature type="domain" description="Peptidase M16 C-terminal" evidence="1">
    <location>
        <begin position="187"/>
        <end position="348"/>
    </location>
</feature>
<dbReference type="Pfam" id="PF05193">
    <property type="entry name" value="Peptidase_M16_C"/>
    <property type="match status" value="1"/>
</dbReference>
<dbReference type="NCBIfam" id="NF047422">
    <property type="entry name" value="YfmF_fam"/>
    <property type="match status" value="1"/>
</dbReference>
<dbReference type="RefSeq" id="WP_115245484.1">
    <property type="nucleotide sequence ID" value="NZ_JAIEZU010000004.1"/>
</dbReference>
<dbReference type="AlphaFoldDB" id="A0A380JPU4"/>
<organism evidence="2 3">
    <name type="scientific">Streptococcus dysgalactiae subsp. dysgalactiae</name>
    <dbReference type="NCBI Taxonomy" id="99822"/>
    <lineage>
        <taxon>Bacteria</taxon>
        <taxon>Bacillati</taxon>
        <taxon>Bacillota</taxon>
        <taxon>Bacilli</taxon>
        <taxon>Lactobacillales</taxon>
        <taxon>Streptococcaceae</taxon>
        <taxon>Streptococcus</taxon>
    </lineage>
</organism>
<dbReference type="Proteomes" id="UP000254797">
    <property type="component" value="Unassembled WGS sequence"/>
</dbReference>
<sequence>MKIVQGVQLHLIKTKRFKTNHITFRFSGDLNQKTVAKRVLVAQMLATANDRYPTAKLFREKLAELYGANLSTNVSTKGLVHIVDIDINFVQDRYAFQGEKVLDEMIQFLKEILFSPLLSIAQYQPKIFDIEKSNLINYVESDKEDSFYYSSLRTKELFYLNKELQVSKYGTEELITKETAYTSYQEFHKMLNEDQIDIFVLGDFDDYRVVQLLHQFPFDARKKKLDFFYLQDAVNIIKESIEKKDINQSILQLAYHFPLVFGQREYYALVVLNGLLGSFAHSRFFTKIREEEGLAYSIGCRFDVYTGLFDIYAGIDSQTRTKTLQLIVKELNDIKMGRFSGQLVKKTKLMLINNALLSEDYSKNMIEMTYMASYIDPSYSIKHWIDEIDKVSKVDIIKVANLLKLQTVYFLEGK</sequence>
<dbReference type="SUPFAM" id="SSF63411">
    <property type="entry name" value="LuxS/MPP-like metallohydrolase"/>
    <property type="match status" value="2"/>
</dbReference>
<protein>
    <submittedName>
        <fullName evidence="2">Zinc protease</fullName>
        <ecNumber evidence="2">3.4.99.-</ecNumber>
    </submittedName>
</protein>
<keyword evidence="2" id="KW-0645">Protease</keyword>
<evidence type="ECO:0000313" key="2">
    <source>
        <dbReference type="EMBL" id="SUN46566.1"/>
    </source>
</evidence>
<dbReference type="InterPro" id="IPR007863">
    <property type="entry name" value="Peptidase_M16_C"/>
</dbReference>
<gene>
    <name evidence="2" type="ORF">NCTC4670_00055</name>
</gene>
<dbReference type="GO" id="GO:0008233">
    <property type="term" value="F:peptidase activity"/>
    <property type="evidence" value="ECO:0007669"/>
    <property type="project" value="UniProtKB-KW"/>
</dbReference>
<proteinExistence type="predicted"/>
<dbReference type="InterPro" id="IPR011249">
    <property type="entry name" value="Metalloenz_LuxS/M16"/>
</dbReference>
<dbReference type="GO" id="GO:0046872">
    <property type="term" value="F:metal ion binding"/>
    <property type="evidence" value="ECO:0007669"/>
    <property type="project" value="InterPro"/>
</dbReference>
<accession>A0A380JPU4</accession>
<evidence type="ECO:0000259" key="1">
    <source>
        <dbReference type="Pfam" id="PF05193"/>
    </source>
</evidence>
<dbReference type="Gene3D" id="3.30.830.10">
    <property type="entry name" value="Metalloenzyme, LuxS/M16 peptidase-like"/>
    <property type="match status" value="2"/>
</dbReference>
<dbReference type="InterPro" id="IPR050361">
    <property type="entry name" value="MPP/UQCRC_Complex"/>
</dbReference>
<dbReference type="EMBL" id="UHFG01000004">
    <property type="protein sequence ID" value="SUN46566.1"/>
    <property type="molecule type" value="Genomic_DNA"/>
</dbReference>
<dbReference type="EC" id="3.4.99.-" evidence="2"/>
<name>A0A380JPU4_STRDY</name>
<keyword evidence="2" id="KW-0378">Hydrolase</keyword>
<dbReference type="PANTHER" id="PTHR11851">
    <property type="entry name" value="METALLOPROTEASE"/>
    <property type="match status" value="1"/>
</dbReference>